<proteinExistence type="inferred from homology"/>
<feature type="chain" id="PRO_5025075919" description="Phosphatidylinositol-glycan biosynthesis class X protein" evidence="10">
    <location>
        <begin position="29"/>
        <end position="257"/>
    </location>
</feature>
<dbReference type="STRING" id="50429.A0A2B4RZM5"/>
<evidence type="ECO:0000256" key="7">
    <source>
        <dbReference type="ARBA" id="ARBA00022989"/>
    </source>
</evidence>
<protein>
    <recommendedName>
        <fullName evidence="10">Phosphatidylinositol-glycan biosynthesis class X protein</fullName>
    </recommendedName>
</protein>
<sequence>MRWRAVRETNLLSIFFIFVLSLESCSTGEKICNQAVVERTQQKSGFHRDLITYIKWDILSSFGEHYNLLDCQLLLVEKFPSGVYIDPDQLKNEVEFGGPEVLFKESVNIEALAHHSSSNEMLVFPKITIDSKMDILKANITIPIHLRYHQAAKDAKFASVLLPPPQVLGRCPNGVAFPTDRCGSDPVQAPCDAKRLSTCDWIALKLRSKDQSESRMSLVLQVPIGQTEHSLPIIALTVFSTMAGCVLTLWNAIVTPF</sequence>
<dbReference type="OrthoDB" id="10056365at2759"/>
<keyword evidence="10" id="KW-0732">Signal</keyword>
<evidence type="ECO:0000313" key="11">
    <source>
        <dbReference type="EMBL" id="PFX22606.1"/>
    </source>
</evidence>
<comment type="function">
    <text evidence="10">Stabilizing subunit of the glycosylphosphatidylinositol-mannosyltransferase I complex which catalyzes the transfer of the first mannose, via an alpha-1,4 bond from a dolichol-phosphate-mannose (Dol-P-Man) to the glucosaminyl acyl phosphatidylinositol (GlcN-(acyl)PI) intermediate to generate alpha-D-Man-(1-&gt;4)-alpha-D-GlcN-(1-&gt;6)-(1-radyl,2-acyl-sn-glycero-3-phospho)-2-acyl-inositol and participates in the sixth step of the glycosylphosphatidylinositol-anchor biosynthesis. Probably acts by stabilizing the mannosyltransferase PIGM.</text>
</comment>
<dbReference type="PANTHER" id="PTHR28650">
    <property type="entry name" value="PHOSPHATIDYLINOSITOL-GLYCAN BIOSYNTHESIS CLASS X PROTEIN"/>
    <property type="match status" value="1"/>
</dbReference>
<dbReference type="EMBL" id="LSMT01000234">
    <property type="protein sequence ID" value="PFX22606.1"/>
    <property type="molecule type" value="Genomic_DNA"/>
</dbReference>
<evidence type="ECO:0000256" key="4">
    <source>
        <dbReference type="ARBA" id="ARBA00022502"/>
    </source>
</evidence>
<keyword evidence="7 10" id="KW-1133">Transmembrane helix</keyword>
<reference evidence="12" key="1">
    <citation type="journal article" date="2017" name="bioRxiv">
        <title>Comparative analysis of the genomes of Stylophora pistillata and Acropora digitifera provides evidence for extensive differences between species of corals.</title>
        <authorList>
            <person name="Voolstra C.R."/>
            <person name="Li Y."/>
            <person name="Liew Y.J."/>
            <person name="Baumgarten S."/>
            <person name="Zoccola D."/>
            <person name="Flot J.-F."/>
            <person name="Tambutte S."/>
            <person name="Allemand D."/>
            <person name="Aranda M."/>
        </authorList>
    </citation>
    <scope>NUCLEOTIDE SEQUENCE [LARGE SCALE GENOMIC DNA]</scope>
</reference>
<evidence type="ECO:0000256" key="8">
    <source>
        <dbReference type="ARBA" id="ARBA00023136"/>
    </source>
</evidence>
<evidence type="ECO:0000256" key="5">
    <source>
        <dbReference type="ARBA" id="ARBA00022692"/>
    </source>
</evidence>
<name>A0A2B4RZM5_STYPI</name>
<dbReference type="Pfam" id="PF08320">
    <property type="entry name" value="PIG-X"/>
    <property type="match status" value="1"/>
</dbReference>
<dbReference type="SMART" id="SM00780">
    <property type="entry name" value="PIG-X"/>
    <property type="match status" value="1"/>
</dbReference>
<dbReference type="InterPro" id="IPR040039">
    <property type="entry name" value="PIGX"/>
</dbReference>
<dbReference type="AlphaFoldDB" id="A0A2B4RZM5"/>
<evidence type="ECO:0000256" key="9">
    <source>
        <dbReference type="ARBA" id="ARBA00023180"/>
    </source>
</evidence>
<feature type="transmembrane region" description="Helical" evidence="10">
    <location>
        <begin position="231"/>
        <end position="254"/>
    </location>
</feature>
<comment type="subcellular location">
    <subcellularLocation>
        <location evidence="1 10">Endoplasmic reticulum membrane</location>
        <topology evidence="1 10">Single-pass membrane protein</topology>
    </subcellularLocation>
</comment>
<keyword evidence="12" id="KW-1185">Reference proteome</keyword>
<comment type="pathway">
    <text evidence="2 10">Glycolipid biosynthesis; glycosylphosphatidylinositol-anchor biosynthesis.</text>
</comment>
<organism evidence="11 12">
    <name type="scientific">Stylophora pistillata</name>
    <name type="common">Smooth cauliflower coral</name>
    <dbReference type="NCBI Taxonomy" id="50429"/>
    <lineage>
        <taxon>Eukaryota</taxon>
        <taxon>Metazoa</taxon>
        <taxon>Cnidaria</taxon>
        <taxon>Anthozoa</taxon>
        <taxon>Hexacorallia</taxon>
        <taxon>Scleractinia</taxon>
        <taxon>Astrocoeniina</taxon>
        <taxon>Pocilloporidae</taxon>
        <taxon>Stylophora</taxon>
    </lineage>
</organism>
<dbReference type="InterPro" id="IPR013233">
    <property type="entry name" value="PIG-X/PBN1"/>
</dbReference>
<dbReference type="PANTHER" id="PTHR28650:SF1">
    <property type="entry name" value="PHOSPHATIDYLINOSITOL-GLYCAN BIOSYNTHESIS CLASS X PROTEIN"/>
    <property type="match status" value="1"/>
</dbReference>
<evidence type="ECO:0000313" key="12">
    <source>
        <dbReference type="Proteomes" id="UP000225706"/>
    </source>
</evidence>
<evidence type="ECO:0000256" key="3">
    <source>
        <dbReference type="ARBA" id="ARBA00010345"/>
    </source>
</evidence>
<keyword evidence="6 10" id="KW-0256">Endoplasmic reticulum</keyword>
<keyword evidence="4 10" id="KW-0337">GPI-anchor biosynthesis</keyword>
<accession>A0A2B4RZM5</accession>
<feature type="signal peptide" evidence="10">
    <location>
        <begin position="1"/>
        <end position="28"/>
    </location>
</feature>
<keyword evidence="5 10" id="KW-0812">Transmembrane</keyword>
<evidence type="ECO:0000256" key="1">
    <source>
        <dbReference type="ARBA" id="ARBA00004389"/>
    </source>
</evidence>
<comment type="caution">
    <text evidence="11">The sequence shown here is derived from an EMBL/GenBank/DDBJ whole genome shotgun (WGS) entry which is preliminary data.</text>
</comment>
<comment type="similarity">
    <text evidence="3 10">Belongs to the PIGX family.</text>
</comment>
<dbReference type="Proteomes" id="UP000225706">
    <property type="component" value="Unassembled WGS sequence"/>
</dbReference>
<keyword evidence="8 10" id="KW-0472">Membrane</keyword>
<evidence type="ECO:0000256" key="6">
    <source>
        <dbReference type="ARBA" id="ARBA00022824"/>
    </source>
</evidence>
<dbReference type="GO" id="GO:0006506">
    <property type="term" value="P:GPI anchor biosynthetic process"/>
    <property type="evidence" value="ECO:0007669"/>
    <property type="project" value="UniProtKB-UniPathway"/>
</dbReference>
<gene>
    <name evidence="11" type="primary">PIGX</name>
    <name evidence="11" type="ORF">AWC38_SpisGene12852</name>
</gene>
<keyword evidence="9" id="KW-0325">Glycoprotein</keyword>
<evidence type="ECO:0000256" key="10">
    <source>
        <dbReference type="RuleBase" id="RU366056"/>
    </source>
</evidence>
<dbReference type="GO" id="GO:0005789">
    <property type="term" value="C:endoplasmic reticulum membrane"/>
    <property type="evidence" value="ECO:0007669"/>
    <property type="project" value="UniProtKB-SubCell"/>
</dbReference>
<evidence type="ECO:0000256" key="2">
    <source>
        <dbReference type="ARBA" id="ARBA00004687"/>
    </source>
</evidence>
<dbReference type="UniPathway" id="UPA00196"/>